<evidence type="ECO:0000313" key="2">
    <source>
        <dbReference type="Proteomes" id="UP000659630"/>
    </source>
</evidence>
<dbReference type="InterPro" id="IPR014710">
    <property type="entry name" value="RmlC-like_jellyroll"/>
</dbReference>
<dbReference type="EMBL" id="JACONZ010000003">
    <property type="protein sequence ID" value="MBC5581755.1"/>
    <property type="molecule type" value="Genomic_DNA"/>
</dbReference>
<reference evidence="1" key="1">
    <citation type="submission" date="2020-08" db="EMBL/GenBank/DDBJ databases">
        <title>Genome public.</title>
        <authorList>
            <person name="Liu C."/>
            <person name="Sun Q."/>
        </authorList>
    </citation>
    <scope>NUCLEOTIDE SEQUENCE</scope>
    <source>
        <strain evidence="1">BX8</strain>
    </source>
</reference>
<protein>
    <submittedName>
        <fullName evidence="1">Uncharacterized protein</fullName>
    </submittedName>
</protein>
<dbReference type="Proteomes" id="UP000659630">
    <property type="component" value="Unassembled WGS sequence"/>
</dbReference>
<evidence type="ECO:0000313" key="1">
    <source>
        <dbReference type="EMBL" id="MBC5581755.1"/>
    </source>
</evidence>
<organism evidence="1 2">
    <name type="scientific">Anaerofilum hominis</name>
    <dbReference type="NCBI Taxonomy" id="2763016"/>
    <lineage>
        <taxon>Bacteria</taxon>
        <taxon>Bacillati</taxon>
        <taxon>Bacillota</taxon>
        <taxon>Clostridia</taxon>
        <taxon>Eubacteriales</taxon>
        <taxon>Oscillospiraceae</taxon>
        <taxon>Anaerofilum</taxon>
    </lineage>
</organism>
<comment type="caution">
    <text evidence="1">The sequence shown here is derived from an EMBL/GenBank/DDBJ whole genome shotgun (WGS) entry which is preliminary data.</text>
</comment>
<sequence length="104" mass="11806">MKSDFEFNCHVIRQIVEKTAQNAIALDCFSRSTAREKILRCAAVWHRGGRLSALTKEALRAETNLPLRSLNRALAACAAEGILCYENKRFRVLDEPRLLAHLPR</sequence>
<gene>
    <name evidence="1" type="ORF">H8S23_09565</name>
</gene>
<proteinExistence type="predicted"/>
<accession>A0A923I7K6</accession>
<keyword evidence="2" id="KW-1185">Reference proteome</keyword>
<dbReference type="RefSeq" id="WP_186888119.1">
    <property type="nucleotide sequence ID" value="NZ_JACONZ010000003.1"/>
</dbReference>
<dbReference type="AlphaFoldDB" id="A0A923I7K6"/>
<name>A0A923I7K6_9FIRM</name>
<dbReference type="Gene3D" id="2.60.120.10">
    <property type="entry name" value="Jelly Rolls"/>
    <property type="match status" value="1"/>
</dbReference>